<dbReference type="Proteomes" id="UP000187209">
    <property type="component" value="Unassembled WGS sequence"/>
</dbReference>
<dbReference type="EMBL" id="MPUH01000746">
    <property type="protein sequence ID" value="OMJ74514.1"/>
    <property type="molecule type" value="Genomic_DNA"/>
</dbReference>
<organism evidence="1 3">
    <name type="scientific">Stentor coeruleus</name>
    <dbReference type="NCBI Taxonomy" id="5963"/>
    <lineage>
        <taxon>Eukaryota</taxon>
        <taxon>Sar</taxon>
        <taxon>Alveolata</taxon>
        <taxon>Ciliophora</taxon>
        <taxon>Postciliodesmatophora</taxon>
        <taxon>Heterotrichea</taxon>
        <taxon>Heterotrichida</taxon>
        <taxon>Stentoridae</taxon>
        <taxon>Stentor</taxon>
    </lineage>
</organism>
<dbReference type="AlphaFoldDB" id="A0A1R2BCM8"/>
<protein>
    <submittedName>
        <fullName evidence="1">Uncharacterized protein</fullName>
    </submittedName>
</protein>
<evidence type="ECO:0000313" key="2">
    <source>
        <dbReference type="EMBL" id="OMJ75386.1"/>
    </source>
</evidence>
<keyword evidence="3" id="KW-1185">Reference proteome</keyword>
<dbReference type="EMBL" id="MPUH01000693">
    <property type="protein sequence ID" value="OMJ75386.1"/>
    <property type="molecule type" value="Genomic_DNA"/>
</dbReference>
<gene>
    <name evidence="2" type="ORF">SteCoe_25463</name>
    <name evidence="1" type="ORF">SteCoe_26556</name>
</gene>
<proteinExistence type="predicted"/>
<name>A0A1R2BCM8_9CILI</name>
<accession>A0A1R2BCM8</accession>
<sequence length="100" mass="10973">MGALCNNNCLSQNDEILQCDEIVSAKFGNIPDGDDIKSMCITDNSPLLILPLPPLSDNESADLKKKNGIIEEFESEYSPLPSLPLPSLTDTEPKFFFGVR</sequence>
<evidence type="ECO:0000313" key="3">
    <source>
        <dbReference type="Proteomes" id="UP000187209"/>
    </source>
</evidence>
<comment type="caution">
    <text evidence="1">The sequence shown here is derived from an EMBL/GenBank/DDBJ whole genome shotgun (WGS) entry which is preliminary data.</text>
</comment>
<evidence type="ECO:0000313" key="1">
    <source>
        <dbReference type="EMBL" id="OMJ74514.1"/>
    </source>
</evidence>
<reference evidence="1 3" key="1">
    <citation type="submission" date="2016-11" db="EMBL/GenBank/DDBJ databases">
        <title>The macronuclear genome of Stentor coeruleus: a giant cell with tiny introns.</title>
        <authorList>
            <person name="Slabodnick M."/>
            <person name="Ruby J.G."/>
            <person name="Reiff S.B."/>
            <person name="Swart E.C."/>
            <person name="Gosai S."/>
            <person name="Prabakaran S."/>
            <person name="Witkowska E."/>
            <person name="Larue G.E."/>
            <person name="Fisher S."/>
            <person name="Freeman R.M."/>
            <person name="Gunawardena J."/>
            <person name="Chu W."/>
            <person name="Stover N.A."/>
            <person name="Gregory B.D."/>
            <person name="Nowacki M."/>
            <person name="Derisi J."/>
            <person name="Roy S.W."/>
            <person name="Marshall W.F."/>
            <person name="Sood P."/>
        </authorList>
    </citation>
    <scope>NUCLEOTIDE SEQUENCE [LARGE SCALE GENOMIC DNA]</scope>
    <source>
        <strain evidence="1">WM001</strain>
    </source>
</reference>